<evidence type="ECO:0000256" key="10">
    <source>
        <dbReference type="SAM" id="Coils"/>
    </source>
</evidence>
<dbReference type="GO" id="GO:0051205">
    <property type="term" value="P:protein insertion into membrane"/>
    <property type="evidence" value="ECO:0007669"/>
    <property type="project" value="TreeGrafter"/>
</dbReference>
<dbReference type="STRING" id="1797245.A2949_03180"/>
<evidence type="ECO:0000256" key="1">
    <source>
        <dbReference type="ARBA" id="ARBA00004651"/>
    </source>
</evidence>
<evidence type="ECO:0000256" key="6">
    <source>
        <dbReference type="ARBA" id="ARBA00022989"/>
    </source>
</evidence>
<name>A0A1F4XXJ2_9BACT</name>
<dbReference type="InterPro" id="IPR001708">
    <property type="entry name" value="YidC/ALB3/OXA1/COX18"/>
</dbReference>
<feature type="transmembrane region" description="Helical" evidence="11">
    <location>
        <begin position="180"/>
        <end position="210"/>
    </location>
</feature>
<dbReference type="InterPro" id="IPR028055">
    <property type="entry name" value="YidC/Oxa/ALB_C"/>
</dbReference>
<comment type="caution">
    <text evidence="13">The sequence shown here is derived from an EMBL/GenBank/DDBJ whole genome shotgun (WGS) entry which is preliminary data.</text>
</comment>
<comment type="subcellular location">
    <subcellularLocation>
        <location evidence="1">Cell membrane</location>
        <topology evidence="1">Multi-pass membrane protein</topology>
    </subcellularLocation>
    <subcellularLocation>
        <location evidence="9">Membrane</location>
        <topology evidence="9">Multi-pass membrane protein</topology>
    </subcellularLocation>
</comment>
<keyword evidence="4 9" id="KW-0812">Transmembrane</keyword>
<organism evidence="13 14">
    <name type="scientific">Candidatus Adlerbacteria bacterium RIFCSPLOWO2_01_FULL_54_21b</name>
    <dbReference type="NCBI Taxonomy" id="1797245"/>
    <lineage>
        <taxon>Bacteria</taxon>
        <taxon>Candidatus Adleribacteriota</taxon>
    </lineage>
</organism>
<dbReference type="GO" id="GO:0032977">
    <property type="term" value="F:membrane insertase activity"/>
    <property type="evidence" value="ECO:0007669"/>
    <property type="project" value="InterPro"/>
</dbReference>
<dbReference type="CDD" id="cd20070">
    <property type="entry name" value="5TM_YidC_Alb3"/>
    <property type="match status" value="1"/>
</dbReference>
<evidence type="ECO:0000256" key="2">
    <source>
        <dbReference type="ARBA" id="ARBA00022448"/>
    </source>
</evidence>
<feature type="transmembrane region" description="Helical" evidence="11">
    <location>
        <begin position="15"/>
        <end position="33"/>
    </location>
</feature>
<proteinExistence type="inferred from homology"/>
<keyword evidence="10" id="KW-0175">Coiled coil</keyword>
<dbReference type="InterPro" id="IPR047196">
    <property type="entry name" value="YidC_ALB_C"/>
</dbReference>
<keyword evidence="7 11" id="KW-0472">Membrane</keyword>
<dbReference type="GO" id="GO:0005886">
    <property type="term" value="C:plasma membrane"/>
    <property type="evidence" value="ECO:0007669"/>
    <property type="project" value="UniProtKB-SubCell"/>
</dbReference>
<evidence type="ECO:0000256" key="4">
    <source>
        <dbReference type="ARBA" id="ARBA00022692"/>
    </source>
</evidence>
<evidence type="ECO:0000313" key="14">
    <source>
        <dbReference type="Proteomes" id="UP000178585"/>
    </source>
</evidence>
<protein>
    <recommendedName>
        <fullName evidence="12">Membrane insertase YidC/Oxa/ALB C-terminal domain-containing protein</fullName>
    </recommendedName>
</protein>
<dbReference type="NCBIfam" id="TIGR03592">
    <property type="entry name" value="yidC_oxa1_cterm"/>
    <property type="match status" value="1"/>
</dbReference>
<keyword evidence="8" id="KW-0143">Chaperone</keyword>
<evidence type="ECO:0000256" key="5">
    <source>
        <dbReference type="ARBA" id="ARBA00022927"/>
    </source>
</evidence>
<evidence type="ECO:0000313" key="13">
    <source>
        <dbReference type="EMBL" id="OGC86437.1"/>
    </source>
</evidence>
<evidence type="ECO:0000256" key="9">
    <source>
        <dbReference type="RuleBase" id="RU003945"/>
    </source>
</evidence>
<feature type="transmembrane region" description="Helical" evidence="11">
    <location>
        <begin position="112"/>
        <end position="133"/>
    </location>
</feature>
<feature type="transmembrane region" description="Helical" evidence="11">
    <location>
        <begin position="140"/>
        <end position="160"/>
    </location>
</feature>
<comment type="similarity">
    <text evidence="9">Belongs to the OXA1/ALB3/YidC family.</text>
</comment>
<evidence type="ECO:0000256" key="8">
    <source>
        <dbReference type="ARBA" id="ARBA00023186"/>
    </source>
</evidence>
<keyword evidence="2" id="KW-0813">Transport</keyword>
<gene>
    <name evidence="13" type="ORF">A2949_03180</name>
</gene>
<sequence length="225" mass="24888">MFVALVGVMPHGDTGLAIIGLTFLMRLVLYPIFTASIRTQMGMAAMQGELDTLKEKYKNDKEQAAREQLALFKKYKVNPLAGFGALFVQFAVIIALYLALFHEGFPDINTELLYSFVSVPNAVSTNFFGLINLLEPKNVILALIVGLTQYLAIRLTLARTPALASAHPDKVAMHNMQQGMMLYFMPALMAVASYFLAAAVGLYFVAGNIFSLGQEWIIRRQGQQK</sequence>
<feature type="coiled-coil region" evidence="10">
    <location>
        <begin position="43"/>
        <end position="70"/>
    </location>
</feature>
<accession>A0A1F4XXJ2</accession>
<evidence type="ECO:0000259" key="12">
    <source>
        <dbReference type="Pfam" id="PF02096"/>
    </source>
</evidence>
<reference evidence="13 14" key="1">
    <citation type="journal article" date="2016" name="Nat. Commun.">
        <title>Thousands of microbial genomes shed light on interconnected biogeochemical processes in an aquifer system.</title>
        <authorList>
            <person name="Anantharaman K."/>
            <person name="Brown C.T."/>
            <person name="Hug L.A."/>
            <person name="Sharon I."/>
            <person name="Castelle C.J."/>
            <person name="Probst A.J."/>
            <person name="Thomas B.C."/>
            <person name="Singh A."/>
            <person name="Wilkins M.J."/>
            <person name="Karaoz U."/>
            <person name="Brodie E.L."/>
            <person name="Williams K.H."/>
            <person name="Hubbard S.S."/>
            <person name="Banfield J.F."/>
        </authorList>
    </citation>
    <scope>NUCLEOTIDE SEQUENCE [LARGE SCALE GENOMIC DNA]</scope>
</reference>
<evidence type="ECO:0000256" key="7">
    <source>
        <dbReference type="ARBA" id="ARBA00023136"/>
    </source>
</evidence>
<evidence type="ECO:0000256" key="3">
    <source>
        <dbReference type="ARBA" id="ARBA00022475"/>
    </source>
</evidence>
<dbReference type="GO" id="GO:0015031">
    <property type="term" value="P:protein transport"/>
    <property type="evidence" value="ECO:0007669"/>
    <property type="project" value="UniProtKB-KW"/>
</dbReference>
<keyword evidence="6 11" id="KW-1133">Transmembrane helix</keyword>
<evidence type="ECO:0000256" key="11">
    <source>
        <dbReference type="SAM" id="Phobius"/>
    </source>
</evidence>
<dbReference type="PANTHER" id="PTHR12428:SF65">
    <property type="entry name" value="CYTOCHROME C OXIDASE ASSEMBLY PROTEIN COX18, MITOCHONDRIAL"/>
    <property type="match status" value="1"/>
</dbReference>
<feature type="transmembrane region" description="Helical" evidence="11">
    <location>
        <begin position="80"/>
        <end position="100"/>
    </location>
</feature>
<keyword evidence="3" id="KW-1003">Cell membrane</keyword>
<keyword evidence="5" id="KW-0653">Protein transport</keyword>
<dbReference type="Pfam" id="PF02096">
    <property type="entry name" value="60KD_IMP"/>
    <property type="match status" value="1"/>
</dbReference>
<dbReference type="PANTHER" id="PTHR12428">
    <property type="entry name" value="OXA1"/>
    <property type="match status" value="1"/>
</dbReference>
<dbReference type="AlphaFoldDB" id="A0A1F4XXJ2"/>
<dbReference type="EMBL" id="MEWZ01000023">
    <property type="protein sequence ID" value="OGC86437.1"/>
    <property type="molecule type" value="Genomic_DNA"/>
</dbReference>
<feature type="domain" description="Membrane insertase YidC/Oxa/ALB C-terminal" evidence="12">
    <location>
        <begin position="15"/>
        <end position="220"/>
    </location>
</feature>
<dbReference type="Proteomes" id="UP000178585">
    <property type="component" value="Unassembled WGS sequence"/>
</dbReference>